<protein>
    <submittedName>
        <fullName evidence="1">Uncharacterized protein</fullName>
    </submittedName>
</protein>
<keyword evidence="2" id="KW-1185">Reference proteome</keyword>
<comment type="caution">
    <text evidence="1">The sequence shown here is derived from an EMBL/GenBank/DDBJ whole genome shotgun (WGS) entry which is preliminary data.</text>
</comment>
<organism evidence="1 2">
    <name type="scientific">Xenoophorus captivus</name>
    <dbReference type="NCBI Taxonomy" id="1517983"/>
    <lineage>
        <taxon>Eukaryota</taxon>
        <taxon>Metazoa</taxon>
        <taxon>Chordata</taxon>
        <taxon>Craniata</taxon>
        <taxon>Vertebrata</taxon>
        <taxon>Euteleostomi</taxon>
        <taxon>Actinopterygii</taxon>
        <taxon>Neopterygii</taxon>
        <taxon>Teleostei</taxon>
        <taxon>Neoteleostei</taxon>
        <taxon>Acanthomorphata</taxon>
        <taxon>Ovalentaria</taxon>
        <taxon>Atherinomorphae</taxon>
        <taxon>Cyprinodontiformes</taxon>
        <taxon>Goodeidae</taxon>
        <taxon>Xenoophorus</taxon>
    </lineage>
</organism>
<proteinExistence type="predicted"/>
<evidence type="ECO:0000313" key="1">
    <source>
        <dbReference type="EMBL" id="MEQ2209377.1"/>
    </source>
</evidence>
<accession>A0ABV0RPR4</accession>
<reference evidence="1 2" key="1">
    <citation type="submission" date="2021-06" db="EMBL/GenBank/DDBJ databases">
        <authorList>
            <person name="Palmer J.M."/>
        </authorList>
    </citation>
    <scope>NUCLEOTIDE SEQUENCE [LARGE SCALE GENOMIC DNA]</scope>
    <source>
        <strain evidence="1 2">XC_2019</strain>
        <tissue evidence="1">Muscle</tissue>
    </source>
</reference>
<sequence length="103" mass="11601">MESVCPGRGLTGGKDPYRHGVSQLSYCSNMIVCWLTALKGRQMPSLHLFGLRFYVFSGIFNEKLLMFAPLIKSSRKHWYSSTLPPAIVRVFGCISDGNKQRNT</sequence>
<gene>
    <name evidence="1" type="ORF">XENOCAPTIV_029269</name>
</gene>
<name>A0ABV0RPR4_9TELE</name>
<evidence type="ECO:0000313" key="2">
    <source>
        <dbReference type="Proteomes" id="UP001434883"/>
    </source>
</evidence>
<dbReference type="EMBL" id="JAHRIN010051251">
    <property type="protein sequence ID" value="MEQ2209377.1"/>
    <property type="molecule type" value="Genomic_DNA"/>
</dbReference>
<dbReference type="Proteomes" id="UP001434883">
    <property type="component" value="Unassembled WGS sequence"/>
</dbReference>